<feature type="domain" description="ABC-2 type transporter transmembrane" evidence="7">
    <location>
        <begin position="169"/>
        <end position="376"/>
    </location>
</feature>
<keyword evidence="4 6" id="KW-1133">Transmembrane helix</keyword>
<dbReference type="Gene3D" id="3.40.50.300">
    <property type="entry name" value="P-loop containing nucleotide triphosphate hydrolases"/>
    <property type="match status" value="1"/>
</dbReference>
<feature type="non-terminal residue" evidence="10">
    <location>
        <position position="1"/>
    </location>
</feature>
<evidence type="ECO:0000259" key="7">
    <source>
        <dbReference type="Pfam" id="PF01061"/>
    </source>
</evidence>
<dbReference type="Pfam" id="PF19055">
    <property type="entry name" value="ABC2_membrane_7"/>
    <property type="match status" value="1"/>
</dbReference>
<dbReference type="SUPFAM" id="SSF52540">
    <property type="entry name" value="P-loop containing nucleoside triphosphate hydrolases"/>
    <property type="match status" value="1"/>
</dbReference>
<sequence length="449" mass="50672">ELLTNPSVIFLDEPTSGLDSTSAVSLIDVLRELAIAGKTVITSIHQPSSQIFQSFDQLILLADGKNIFMGKPSNALDYFATMGHHSPEQYNPADYVMDLVNQDMKIREELKEAYLQNRMIEGQPRPSNIGTQYLVAEPSGKESDLTNPDNVNLIPDKHEGKWPIGFLAQMLILFSRSFRLTGKAQFTFLNFAQALSLAVICGLCWLQMDYTEDTIPDRSSFIFFIMTFWPFQTLMMGLLSFPFERSVIDKERASGSFRLSAYFIGKSLAEAPLKLVLPTCFLIIAYWMARINNNFAIFLAILVFQLLSILVAESVGLFLGASFRNLHHAITAATVLLITLMLVGGFFIKNLPHWLDVWTPWLSLFRYAYSACIRLQFKGGQVFRCVDGSYVDVCRNNPNGTFHGSDALRYFTIGLDIGWDFLILFGMFIAFRLGAYFSLRFIRSNSGRT</sequence>
<dbReference type="AlphaFoldDB" id="A0A816FZ42"/>
<protein>
    <submittedName>
        <fullName evidence="10">Uncharacterized protein</fullName>
    </submittedName>
</protein>
<dbReference type="EMBL" id="CAJNOM010006021">
    <property type="protein sequence ID" value="CAF1667630.1"/>
    <property type="molecule type" value="Genomic_DNA"/>
</dbReference>
<evidence type="ECO:0000313" key="9">
    <source>
        <dbReference type="EMBL" id="CAF1568237.1"/>
    </source>
</evidence>
<dbReference type="PANTHER" id="PTHR48041:SF63">
    <property type="entry name" value="EARLY GENE AT 23, ISOFORM C"/>
    <property type="match status" value="1"/>
</dbReference>
<organism evidence="10 11">
    <name type="scientific">Adineta steineri</name>
    <dbReference type="NCBI Taxonomy" id="433720"/>
    <lineage>
        <taxon>Eukaryota</taxon>
        <taxon>Metazoa</taxon>
        <taxon>Spiralia</taxon>
        <taxon>Gnathifera</taxon>
        <taxon>Rotifera</taxon>
        <taxon>Eurotatoria</taxon>
        <taxon>Bdelloidea</taxon>
        <taxon>Adinetida</taxon>
        <taxon>Adinetidae</taxon>
        <taxon>Adineta</taxon>
    </lineage>
</organism>
<comment type="caution">
    <text evidence="10">The sequence shown here is derived from an EMBL/GenBank/DDBJ whole genome shotgun (WGS) entry which is preliminary data.</text>
</comment>
<feature type="transmembrane region" description="Helical" evidence="6">
    <location>
        <begin position="326"/>
        <end position="348"/>
    </location>
</feature>
<feature type="transmembrane region" description="Helical" evidence="6">
    <location>
        <begin position="295"/>
        <end position="319"/>
    </location>
</feature>
<dbReference type="Proteomes" id="UP000663832">
    <property type="component" value="Unassembled WGS sequence"/>
</dbReference>
<evidence type="ECO:0000256" key="4">
    <source>
        <dbReference type="ARBA" id="ARBA00022989"/>
    </source>
</evidence>
<evidence type="ECO:0000256" key="6">
    <source>
        <dbReference type="SAM" id="Phobius"/>
    </source>
</evidence>
<dbReference type="InterPro" id="IPR027417">
    <property type="entry name" value="P-loop_NTPase"/>
</dbReference>
<dbReference type="PANTHER" id="PTHR48041">
    <property type="entry name" value="ABC TRANSPORTER G FAMILY MEMBER 28"/>
    <property type="match status" value="1"/>
</dbReference>
<evidence type="ECO:0000256" key="3">
    <source>
        <dbReference type="ARBA" id="ARBA00022692"/>
    </source>
</evidence>
<reference evidence="10" key="1">
    <citation type="submission" date="2021-02" db="EMBL/GenBank/DDBJ databases">
        <authorList>
            <person name="Nowell W R."/>
        </authorList>
    </citation>
    <scope>NUCLEOTIDE SEQUENCE</scope>
</reference>
<dbReference type="InterPro" id="IPR013525">
    <property type="entry name" value="ABC2_TM"/>
</dbReference>
<keyword evidence="2" id="KW-0813">Transport</keyword>
<feature type="transmembrane region" description="Helical" evidence="6">
    <location>
        <begin position="417"/>
        <end position="439"/>
    </location>
</feature>
<feature type="transmembrane region" description="Helical" evidence="6">
    <location>
        <begin position="186"/>
        <end position="208"/>
    </location>
</feature>
<dbReference type="GO" id="GO:0005886">
    <property type="term" value="C:plasma membrane"/>
    <property type="evidence" value="ECO:0007669"/>
    <property type="project" value="TreeGrafter"/>
</dbReference>
<keyword evidence="3 6" id="KW-0812">Transmembrane</keyword>
<comment type="subcellular location">
    <subcellularLocation>
        <location evidence="1">Membrane</location>
        <topology evidence="1">Multi-pass membrane protein</topology>
    </subcellularLocation>
</comment>
<evidence type="ECO:0000313" key="11">
    <source>
        <dbReference type="Proteomes" id="UP000663832"/>
    </source>
</evidence>
<dbReference type="Proteomes" id="UP000663877">
    <property type="component" value="Unassembled WGS sequence"/>
</dbReference>
<evidence type="ECO:0000313" key="10">
    <source>
        <dbReference type="EMBL" id="CAF1667630.1"/>
    </source>
</evidence>
<gene>
    <name evidence="9" type="ORF">BJG266_LOCUS47512</name>
    <name evidence="10" type="ORF">QVE165_LOCUS64553</name>
</gene>
<dbReference type="GO" id="GO:0140359">
    <property type="term" value="F:ABC-type transporter activity"/>
    <property type="evidence" value="ECO:0007669"/>
    <property type="project" value="InterPro"/>
</dbReference>
<dbReference type="EMBL" id="CAJNOI010005613">
    <property type="protein sequence ID" value="CAF1568237.1"/>
    <property type="molecule type" value="Genomic_DNA"/>
</dbReference>
<feature type="domain" description="ABC transporter family G" evidence="8">
    <location>
        <begin position="45"/>
        <end position="108"/>
    </location>
</feature>
<dbReference type="Pfam" id="PF01061">
    <property type="entry name" value="ABC2_membrane"/>
    <property type="match status" value="1"/>
</dbReference>
<dbReference type="InterPro" id="IPR043926">
    <property type="entry name" value="ABCG_dom"/>
</dbReference>
<name>A0A816FZ42_9BILA</name>
<dbReference type="InterPro" id="IPR050352">
    <property type="entry name" value="ABCG_transporters"/>
</dbReference>
<keyword evidence="11" id="KW-1185">Reference proteome</keyword>
<evidence type="ECO:0000256" key="1">
    <source>
        <dbReference type="ARBA" id="ARBA00004141"/>
    </source>
</evidence>
<proteinExistence type="predicted"/>
<dbReference type="OrthoDB" id="66620at2759"/>
<keyword evidence="5 6" id="KW-0472">Membrane</keyword>
<evidence type="ECO:0000256" key="2">
    <source>
        <dbReference type="ARBA" id="ARBA00022448"/>
    </source>
</evidence>
<evidence type="ECO:0000259" key="8">
    <source>
        <dbReference type="Pfam" id="PF19055"/>
    </source>
</evidence>
<feature type="transmembrane region" description="Helical" evidence="6">
    <location>
        <begin position="220"/>
        <end position="243"/>
    </location>
</feature>
<accession>A0A816FZ42</accession>
<evidence type="ECO:0000256" key="5">
    <source>
        <dbReference type="ARBA" id="ARBA00023136"/>
    </source>
</evidence>